<reference evidence="3" key="1">
    <citation type="submission" date="2023-08" db="EMBL/GenBank/DDBJ databases">
        <title>Chromosome-level Genome Assembly of mud carp (Cirrhinus molitorella).</title>
        <authorList>
            <person name="Liu H."/>
        </authorList>
    </citation>
    <scope>NUCLEOTIDE SEQUENCE</scope>
    <source>
        <strain evidence="3">Prfri</strain>
        <tissue evidence="3">Muscle</tissue>
    </source>
</reference>
<feature type="compositionally biased region" description="Polar residues" evidence="1">
    <location>
        <begin position="176"/>
        <end position="186"/>
    </location>
</feature>
<evidence type="ECO:0000259" key="2">
    <source>
        <dbReference type="Pfam" id="PF15255"/>
    </source>
</evidence>
<feature type="domain" description="FAM21/CAPZIP" evidence="2">
    <location>
        <begin position="67"/>
        <end position="183"/>
    </location>
</feature>
<feature type="region of interest" description="Disordered" evidence="1">
    <location>
        <begin position="17"/>
        <end position="306"/>
    </location>
</feature>
<evidence type="ECO:0000256" key="1">
    <source>
        <dbReference type="SAM" id="MobiDB-lite"/>
    </source>
</evidence>
<feature type="compositionally biased region" description="Basic and acidic residues" evidence="1">
    <location>
        <begin position="251"/>
        <end position="263"/>
    </location>
</feature>
<evidence type="ECO:0000313" key="4">
    <source>
        <dbReference type="Proteomes" id="UP001187343"/>
    </source>
</evidence>
<dbReference type="EMBL" id="JAUYZG010000022">
    <property type="protein sequence ID" value="KAK2872701.1"/>
    <property type="molecule type" value="Genomic_DNA"/>
</dbReference>
<dbReference type="Proteomes" id="UP001187343">
    <property type="component" value="Unassembled WGS sequence"/>
</dbReference>
<evidence type="ECO:0000313" key="3">
    <source>
        <dbReference type="EMBL" id="KAK2872701.1"/>
    </source>
</evidence>
<feature type="compositionally biased region" description="Basic and acidic residues" evidence="1">
    <location>
        <begin position="213"/>
        <end position="242"/>
    </location>
</feature>
<comment type="caution">
    <text evidence="3">The sequence shown here is derived from an EMBL/GenBank/DDBJ whole genome shotgun (WGS) entry which is preliminary data.</text>
</comment>
<gene>
    <name evidence="3" type="ORF">Q8A67_022598</name>
</gene>
<dbReference type="InterPro" id="IPR029341">
    <property type="entry name" value="FAM21/CAPZIP"/>
</dbReference>
<protein>
    <recommendedName>
        <fullName evidence="2">FAM21/CAPZIP domain-containing protein</fullName>
    </recommendedName>
</protein>
<feature type="compositionally biased region" description="Basic and acidic residues" evidence="1">
    <location>
        <begin position="292"/>
        <end position="306"/>
    </location>
</feature>
<name>A0AA88TB78_9TELE</name>
<proteinExistence type="predicted"/>
<keyword evidence="4" id="KW-1185">Reference proteome</keyword>
<sequence length="306" mass="33670">MEEHSVVKKRSVAELAGKFSCSIPHMTDAEVNKPVRRRPPRSLPLPAGNDAGQGQEEKGAETVSTRKRNSALIEKLQANLTLSPTGPPPFPKSPGVVKFPVPAFSPGSPSSPSSPPATVSPKQEEIPASFENPVDGTILKSINKGRARLSIKRRPPSRRHRKSSADEGGEEVDKTASATPDHTTPNGHEGDVFEEHKTSPEAESLSTEAQSEQEAKPTDSEKPELEEKVETVTSENKEAEEKEEKEEQEEKEEKTEPELTQEKSEDEPQLTNSTEETREEPVTQPQTEPDTTDEKKEEQKEDEVNC</sequence>
<dbReference type="Pfam" id="PF15255">
    <property type="entry name" value="CAP-ZIP_m"/>
    <property type="match status" value="1"/>
</dbReference>
<accession>A0AA88TB78</accession>
<feature type="compositionally biased region" description="Basic and acidic residues" evidence="1">
    <location>
        <begin position="188"/>
        <end position="200"/>
    </location>
</feature>
<dbReference type="AlphaFoldDB" id="A0AA88TB78"/>
<feature type="compositionally biased region" description="Basic residues" evidence="1">
    <location>
        <begin position="143"/>
        <end position="162"/>
    </location>
</feature>
<feature type="compositionally biased region" description="Low complexity" evidence="1">
    <location>
        <begin position="93"/>
        <end position="121"/>
    </location>
</feature>
<organism evidence="3 4">
    <name type="scientific">Cirrhinus molitorella</name>
    <name type="common">mud carp</name>
    <dbReference type="NCBI Taxonomy" id="172907"/>
    <lineage>
        <taxon>Eukaryota</taxon>
        <taxon>Metazoa</taxon>
        <taxon>Chordata</taxon>
        <taxon>Craniata</taxon>
        <taxon>Vertebrata</taxon>
        <taxon>Euteleostomi</taxon>
        <taxon>Actinopterygii</taxon>
        <taxon>Neopterygii</taxon>
        <taxon>Teleostei</taxon>
        <taxon>Ostariophysi</taxon>
        <taxon>Cypriniformes</taxon>
        <taxon>Cyprinidae</taxon>
        <taxon>Labeoninae</taxon>
        <taxon>Labeonini</taxon>
        <taxon>Cirrhinus</taxon>
    </lineage>
</organism>